<dbReference type="OrthoDB" id="8553452at2"/>
<name>A0A323UPP6_9RHOO</name>
<reference evidence="1 2" key="1">
    <citation type="submission" date="2018-06" db="EMBL/GenBank/DDBJ databases">
        <title>Azoarcus communis strain SWub3 genome.</title>
        <authorList>
            <person name="Zorraquino Salvo V."/>
            <person name="Toubiana D."/>
            <person name="Blumwald E."/>
        </authorList>
    </citation>
    <scope>NUCLEOTIDE SEQUENCE [LARGE SCALE GENOMIC DNA]</scope>
    <source>
        <strain evidence="1 2">SWub3</strain>
    </source>
</reference>
<dbReference type="EMBL" id="QKOE01000042">
    <property type="protein sequence ID" value="PZA14297.1"/>
    <property type="molecule type" value="Genomic_DNA"/>
</dbReference>
<evidence type="ECO:0000313" key="2">
    <source>
        <dbReference type="Proteomes" id="UP000248259"/>
    </source>
</evidence>
<dbReference type="PANTHER" id="PTHR32305:SF15">
    <property type="entry name" value="PROTEIN RHSA-RELATED"/>
    <property type="match status" value="1"/>
</dbReference>
<dbReference type="InterPro" id="IPR006530">
    <property type="entry name" value="YD"/>
</dbReference>
<comment type="caution">
    <text evidence="1">The sequence shown here is derived from an EMBL/GenBank/DDBJ whole genome shotgun (WGS) entry which is preliminary data.</text>
</comment>
<dbReference type="InterPro" id="IPR031325">
    <property type="entry name" value="RHS_repeat"/>
</dbReference>
<evidence type="ECO:0008006" key="3">
    <source>
        <dbReference type="Google" id="ProtNLM"/>
    </source>
</evidence>
<evidence type="ECO:0000313" key="1">
    <source>
        <dbReference type="EMBL" id="PZA14297.1"/>
    </source>
</evidence>
<dbReference type="Proteomes" id="UP000248259">
    <property type="component" value="Unassembled WGS sequence"/>
</dbReference>
<dbReference type="Pfam" id="PF05593">
    <property type="entry name" value="RHS_repeat"/>
    <property type="match status" value="1"/>
</dbReference>
<protein>
    <recommendedName>
        <fullName evidence="3">RHS repeat protein</fullName>
    </recommendedName>
</protein>
<dbReference type="PANTHER" id="PTHR32305">
    <property type="match status" value="1"/>
</dbReference>
<dbReference type="NCBIfam" id="TIGR01643">
    <property type="entry name" value="YD_repeat_2x"/>
    <property type="match status" value="1"/>
</dbReference>
<gene>
    <name evidence="1" type="ORF">DNK49_22580</name>
</gene>
<dbReference type="RefSeq" id="WP_110530301.1">
    <property type="nucleotide sequence ID" value="NZ_QKOE01000042.1"/>
</dbReference>
<proteinExistence type="predicted"/>
<dbReference type="Gene3D" id="2.180.10.10">
    <property type="entry name" value="RHS repeat-associated core"/>
    <property type="match status" value="1"/>
</dbReference>
<keyword evidence="2" id="KW-1185">Reference proteome</keyword>
<dbReference type="InterPro" id="IPR050708">
    <property type="entry name" value="T6SS_VgrG/RHS"/>
</dbReference>
<dbReference type="AlphaFoldDB" id="A0A323UPP6"/>
<accession>A0A323UPP6</accession>
<organism evidence="1 2">
    <name type="scientific">Parazoarcus communis SWub3 = DSM 12120</name>
    <dbReference type="NCBI Taxonomy" id="1121029"/>
    <lineage>
        <taxon>Bacteria</taxon>
        <taxon>Pseudomonadati</taxon>
        <taxon>Pseudomonadota</taxon>
        <taxon>Betaproteobacteria</taxon>
        <taxon>Rhodocyclales</taxon>
        <taxon>Zoogloeaceae</taxon>
        <taxon>Parazoarcus</taxon>
    </lineage>
</organism>
<sequence>MGHPRHPCKLVTHYTYDANRRLIEQQDPLGRYLSYGYSRGGRLQALTDGKGQTTRWYYDIQGRLTAKELADGSRTSYAYEAGAGRLRTRTDALGQVRTHTYALDDRLIGLSYSGAVHPTPAVGYTWDTEFARLVSMTDKRVSTGVCRAVVWCTSVITWVQSGGLCVQGMGR</sequence>